<dbReference type="PRINTS" id="PR00313">
    <property type="entry name" value="CABNDNGRPT"/>
</dbReference>
<sequence>MAGQATTRSLAGGFDTIVGGTGNDLLVGAFNADTFVFADFGGGFGQDTIRDFDANNVFERIDLRLVSSIRDLNDLLTNHATQVGQDVLIDAGGGNTILLEGVDRNDLDASDFIF</sequence>
<gene>
    <name evidence="1" type="ORF">ACFQFQ_13035</name>
</gene>
<dbReference type="InterPro" id="IPR011049">
    <property type="entry name" value="Serralysin-like_metalloprot_C"/>
</dbReference>
<comment type="caution">
    <text evidence="1">The sequence shown here is derived from an EMBL/GenBank/DDBJ whole genome shotgun (WGS) entry which is preliminary data.</text>
</comment>
<dbReference type="Proteomes" id="UP001596353">
    <property type="component" value="Unassembled WGS sequence"/>
</dbReference>
<reference evidence="2" key="1">
    <citation type="journal article" date="2019" name="Int. J. Syst. Evol. Microbiol.">
        <title>The Global Catalogue of Microorganisms (GCM) 10K type strain sequencing project: providing services to taxonomists for standard genome sequencing and annotation.</title>
        <authorList>
            <consortium name="The Broad Institute Genomics Platform"/>
            <consortium name="The Broad Institute Genome Sequencing Center for Infectious Disease"/>
            <person name="Wu L."/>
            <person name="Ma J."/>
        </authorList>
    </citation>
    <scope>NUCLEOTIDE SEQUENCE [LARGE SCALE GENOMIC DNA]</scope>
    <source>
        <strain evidence="2">CCUG 66188</strain>
    </source>
</reference>
<proteinExistence type="predicted"/>
<organism evidence="1 2">
    <name type="scientific">Sulfitobacter porphyrae</name>
    <dbReference type="NCBI Taxonomy" id="1246864"/>
    <lineage>
        <taxon>Bacteria</taxon>
        <taxon>Pseudomonadati</taxon>
        <taxon>Pseudomonadota</taxon>
        <taxon>Alphaproteobacteria</taxon>
        <taxon>Rhodobacterales</taxon>
        <taxon>Roseobacteraceae</taxon>
        <taxon>Sulfitobacter</taxon>
    </lineage>
</organism>
<name>A0ABW2B3R7_9RHOB</name>
<dbReference type="SUPFAM" id="SSF51120">
    <property type="entry name" value="beta-Roll"/>
    <property type="match status" value="1"/>
</dbReference>
<accession>A0ABW2B3R7</accession>
<protein>
    <submittedName>
        <fullName evidence="1">Uncharacterized protein</fullName>
    </submittedName>
</protein>
<dbReference type="Gene3D" id="2.150.10.10">
    <property type="entry name" value="Serralysin-like metalloprotease, C-terminal"/>
    <property type="match status" value="1"/>
</dbReference>
<evidence type="ECO:0000313" key="2">
    <source>
        <dbReference type="Proteomes" id="UP001596353"/>
    </source>
</evidence>
<evidence type="ECO:0000313" key="1">
    <source>
        <dbReference type="EMBL" id="MFC6760203.1"/>
    </source>
</evidence>
<dbReference type="EMBL" id="JBHSWG010000001">
    <property type="protein sequence ID" value="MFC6760203.1"/>
    <property type="molecule type" value="Genomic_DNA"/>
</dbReference>
<keyword evidence="2" id="KW-1185">Reference proteome</keyword>